<name>A0A6A6T687_9PLEO</name>
<keyword evidence="3" id="KW-1185">Reference proteome</keyword>
<keyword evidence="1" id="KW-1133">Transmembrane helix</keyword>
<evidence type="ECO:0000256" key="1">
    <source>
        <dbReference type="SAM" id="Phobius"/>
    </source>
</evidence>
<keyword evidence="1" id="KW-0472">Membrane</keyword>
<evidence type="ECO:0000313" key="3">
    <source>
        <dbReference type="Proteomes" id="UP000799324"/>
    </source>
</evidence>
<proteinExistence type="predicted"/>
<dbReference type="Proteomes" id="UP000799324">
    <property type="component" value="Unassembled WGS sequence"/>
</dbReference>
<dbReference type="AlphaFoldDB" id="A0A6A6T687"/>
<sequence>MALVLIVQAAALTSLVGVNDRQALGSLIWLACYLFMLIPPAIMAYRNPDMLIGSQRAASVRLPAIHFTGRKAALAFISTLPITGFVEGRWDWMDNFLPKNQRRKDWEKVIEAADLCGEKDAMAGGFQEDVKMSEMDSLIVKEVREKMMEKTFKETNGMFKSLVGLG</sequence>
<reference evidence="2" key="1">
    <citation type="journal article" date="2020" name="Stud. Mycol.">
        <title>101 Dothideomycetes genomes: a test case for predicting lifestyles and emergence of pathogens.</title>
        <authorList>
            <person name="Haridas S."/>
            <person name="Albert R."/>
            <person name="Binder M."/>
            <person name="Bloem J."/>
            <person name="Labutti K."/>
            <person name="Salamov A."/>
            <person name="Andreopoulos B."/>
            <person name="Baker S."/>
            <person name="Barry K."/>
            <person name="Bills G."/>
            <person name="Bluhm B."/>
            <person name="Cannon C."/>
            <person name="Castanera R."/>
            <person name="Culley D."/>
            <person name="Daum C."/>
            <person name="Ezra D."/>
            <person name="Gonzalez J."/>
            <person name="Henrissat B."/>
            <person name="Kuo A."/>
            <person name="Liang C."/>
            <person name="Lipzen A."/>
            <person name="Lutzoni F."/>
            <person name="Magnuson J."/>
            <person name="Mondo S."/>
            <person name="Nolan M."/>
            <person name="Ohm R."/>
            <person name="Pangilinan J."/>
            <person name="Park H.-J."/>
            <person name="Ramirez L."/>
            <person name="Alfaro M."/>
            <person name="Sun H."/>
            <person name="Tritt A."/>
            <person name="Yoshinaga Y."/>
            <person name="Zwiers L.-H."/>
            <person name="Turgeon B."/>
            <person name="Goodwin S."/>
            <person name="Spatafora J."/>
            <person name="Crous P."/>
            <person name="Grigoriev I."/>
        </authorList>
    </citation>
    <scope>NUCLEOTIDE SEQUENCE</scope>
    <source>
        <strain evidence="2">CBS 122681</strain>
    </source>
</reference>
<accession>A0A6A6T687</accession>
<gene>
    <name evidence="2" type="ORF">K491DRAFT_716836</name>
</gene>
<evidence type="ECO:0000313" key="2">
    <source>
        <dbReference type="EMBL" id="KAF2654711.1"/>
    </source>
</evidence>
<organism evidence="2 3">
    <name type="scientific">Lophiostoma macrostomum CBS 122681</name>
    <dbReference type="NCBI Taxonomy" id="1314788"/>
    <lineage>
        <taxon>Eukaryota</taxon>
        <taxon>Fungi</taxon>
        <taxon>Dikarya</taxon>
        <taxon>Ascomycota</taxon>
        <taxon>Pezizomycotina</taxon>
        <taxon>Dothideomycetes</taxon>
        <taxon>Pleosporomycetidae</taxon>
        <taxon>Pleosporales</taxon>
        <taxon>Lophiostomataceae</taxon>
        <taxon>Lophiostoma</taxon>
    </lineage>
</organism>
<dbReference type="EMBL" id="MU004359">
    <property type="protein sequence ID" value="KAF2654711.1"/>
    <property type="molecule type" value="Genomic_DNA"/>
</dbReference>
<protein>
    <submittedName>
        <fullName evidence="2">Uncharacterized protein</fullName>
    </submittedName>
</protein>
<dbReference type="OrthoDB" id="3553625at2759"/>
<feature type="transmembrane region" description="Helical" evidence="1">
    <location>
        <begin position="27"/>
        <end position="45"/>
    </location>
</feature>
<keyword evidence="1" id="KW-0812">Transmembrane</keyword>